<keyword evidence="8" id="KW-0539">Nucleus</keyword>
<keyword evidence="6" id="KW-0805">Transcription regulation</keyword>
<keyword evidence="13" id="KW-1185">Reference proteome</keyword>
<proteinExistence type="predicted"/>
<dbReference type="GO" id="GO:0000981">
    <property type="term" value="F:DNA-binding transcription factor activity, RNA polymerase II-specific"/>
    <property type="evidence" value="ECO:0007669"/>
    <property type="project" value="TreeGrafter"/>
</dbReference>
<feature type="domain" description="C2H2-type" evidence="11">
    <location>
        <begin position="299"/>
        <end position="326"/>
    </location>
</feature>
<keyword evidence="7" id="KW-0804">Transcription</keyword>
<accession>A0A370TJ12</accession>
<feature type="compositionally biased region" description="Polar residues" evidence="10">
    <location>
        <begin position="404"/>
        <end position="413"/>
    </location>
</feature>
<dbReference type="AlphaFoldDB" id="A0A370TJ12"/>
<evidence type="ECO:0000256" key="5">
    <source>
        <dbReference type="ARBA" id="ARBA00022833"/>
    </source>
</evidence>
<sequence>MDTSGIIQSYNSRAASSAALTRALVAPQYAPVSYSGAPSGNLLASHQQLQQPNPFGFGPYTGGHSTPMIPEFAATNYIQRRPVRRMIEVDNGVERGLSHLSNPRQGYAEEHHISSPMIKTESNWKTEHSWDGLPTVTSSFAPSNAPTVTSRTPVNVGAVADFGTEVDTLMKAIQAKSESSTFQPPSTEQNRTVVGAYTPPYSSHSSQSSGSESGLVGTPKLTGGDYQDGTTSTRGKKRYQCTIGNCTKVFQQKTHLDIHERAHTGEKPYACKRPGCGQGFSQLGNLKTHERRHTGEKPFQCDTCGKRFAQRGNVRAHKITHGQAKPYHCQLDACGKSFTQLGNLKCHQNKYHINTIRSLTAKFASIKDGDIVHAGDKELWEYFANLYKNSNKGIKGRGKDRKVGSTSTPATSGLRNLGVDGHIGYSRSGAGRSNMGGLIGMPSNIPSRGSYEMFDINDESMPANHHRSGPSSVGSCYDDAPSDNFGDAGRGGELAFGDRIY</sequence>
<dbReference type="SUPFAM" id="SSF57667">
    <property type="entry name" value="beta-beta-alpha zinc fingers"/>
    <property type="match status" value="2"/>
</dbReference>
<reference evidence="12 13" key="1">
    <citation type="journal article" date="2018" name="IMA Fungus">
        <title>IMA Genome-F 9: Draft genome sequence of Annulohypoxylon stygium, Aspergillus mulundensis, Berkeleyomyces basicola (syn. Thielaviopsis basicola), Ceratocystis smalleyi, two Cercospora beticola strains, Coleophoma cylindrospora, Fusarium fracticaudum, Phialophora cf. hyalina, and Morchella septimelata.</title>
        <authorList>
            <person name="Wingfield B.D."/>
            <person name="Bills G.F."/>
            <person name="Dong Y."/>
            <person name="Huang W."/>
            <person name="Nel W.J."/>
            <person name="Swalarsk-Parry B.S."/>
            <person name="Vaghefi N."/>
            <person name="Wilken P.M."/>
            <person name="An Z."/>
            <person name="de Beer Z.W."/>
            <person name="De Vos L."/>
            <person name="Chen L."/>
            <person name="Duong T.A."/>
            <person name="Gao Y."/>
            <person name="Hammerbacher A."/>
            <person name="Kikkert J.R."/>
            <person name="Li Y."/>
            <person name="Li H."/>
            <person name="Li K."/>
            <person name="Li Q."/>
            <person name="Liu X."/>
            <person name="Ma X."/>
            <person name="Naidoo K."/>
            <person name="Pethybridge S.J."/>
            <person name="Sun J."/>
            <person name="Steenkamp E.T."/>
            <person name="van der Nest M.A."/>
            <person name="van Wyk S."/>
            <person name="Wingfield M.J."/>
            <person name="Xiong C."/>
            <person name="Yue Q."/>
            <person name="Zhang X."/>
        </authorList>
    </citation>
    <scope>NUCLEOTIDE SEQUENCE [LARGE SCALE GENOMIC DNA]</scope>
    <source>
        <strain evidence="12 13">BP 5553</strain>
    </source>
</reference>
<dbReference type="InterPro" id="IPR013087">
    <property type="entry name" value="Znf_C2H2_type"/>
</dbReference>
<feature type="domain" description="C2H2-type" evidence="11">
    <location>
        <begin position="269"/>
        <end position="298"/>
    </location>
</feature>
<dbReference type="STRING" id="2656787.A0A370TJ12"/>
<evidence type="ECO:0000313" key="13">
    <source>
        <dbReference type="Proteomes" id="UP000254866"/>
    </source>
</evidence>
<feature type="domain" description="C2H2-type" evidence="11">
    <location>
        <begin position="239"/>
        <end position="268"/>
    </location>
</feature>
<protein>
    <recommendedName>
        <fullName evidence="11">C2H2-type domain-containing protein</fullName>
    </recommendedName>
</protein>
<dbReference type="GO" id="GO:0005634">
    <property type="term" value="C:nucleus"/>
    <property type="evidence" value="ECO:0007669"/>
    <property type="project" value="UniProtKB-SubCell"/>
</dbReference>
<dbReference type="Proteomes" id="UP000254866">
    <property type="component" value="Unassembled WGS sequence"/>
</dbReference>
<feature type="region of interest" description="Disordered" evidence="10">
    <location>
        <begin position="459"/>
        <end position="480"/>
    </location>
</feature>
<dbReference type="OrthoDB" id="427030at2759"/>
<dbReference type="PROSITE" id="PS00028">
    <property type="entry name" value="ZINC_FINGER_C2H2_1"/>
    <property type="match status" value="4"/>
</dbReference>
<evidence type="ECO:0000256" key="3">
    <source>
        <dbReference type="ARBA" id="ARBA00022737"/>
    </source>
</evidence>
<keyword evidence="2" id="KW-0479">Metal-binding</keyword>
<dbReference type="FunFam" id="3.30.160.60:FF:001289">
    <property type="entry name" value="Zinc finger protein 574"/>
    <property type="match status" value="1"/>
</dbReference>
<feature type="compositionally biased region" description="Low complexity" evidence="10">
    <location>
        <begin position="202"/>
        <end position="213"/>
    </location>
</feature>
<dbReference type="SMART" id="SM00355">
    <property type="entry name" value="ZnF_C2H2"/>
    <property type="match status" value="4"/>
</dbReference>
<dbReference type="PROSITE" id="PS50157">
    <property type="entry name" value="ZINC_FINGER_C2H2_2"/>
    <property type="match status" value="4"/>
</dbReference>
<evidence type="ECO:0000256" key="2">
    <source>
        <dbReference type="ARBA" id="ARBA00022723"/>
    </source>
</evidence>
<feature type="domain" description="C2H2-type" evidence="11">
    <location>
        <begin position="327"/>
        <end position="352"/>
    </location>
</feature>
<evidence type="ECO:0000313" key="12">
    <source>
        <dbReference type="EMBL" id="RDL35330.1"/>
    </source>
</evidence>
<dbReference type="FunFam" id="3.30.160.60:FF:002343">
    <property type="entry name" value="Zinc finger protein 33A"/>
    <property type="match status" value="1"/>
</dbReference>
<keyword evidence="5" id="KW-0862">Zinc</keyword>
<evidence type="ECO:0000256" key="9">
    <source>
        <dbReference type="PROSITE-ProRule" id="PRU00042"/>
    </source>
</evidence>
<comment type="caution">
    <text evidence="12">The sequence shown here is derived from an EMBL/GenBank/DDBJ whole genome shotgun (WGS) entry which is preliminary data.</text>
</comment>
<evidence type="ECO:0000256" key="8">
    <source>
        <dbReference type="ARBA" id="ARBA00023242"/>
    </source>
</evidence>
<organism evidence="12 13">
    <name type="scientific">Venustampulla echinocandica</name>
    <dbReference type="NCBI Taxonomy" id="2656787"/>
    <lineage>
        <taxon>Eukaryota</taxon>
        <taxon>Fungi</taxon>
        <taxon>Dikarya</taxon>
        <taxon>Ascomycota</taxon>
        <taxon>Pezizomycotina</taxon>
        <taxon>Leotiomycetes</taxon>
        <taxon>Helotiales</taxon>
        <taxon>Pleuroascaceae</taxon>
        <taxon>Venustampulla</taxon>
    </lineage>
</organism>
<comment type="subcellular location">
    <subcellularLocation>
        <location evidence="1">Nucleus</location>
    </subcellularLocation>
</comment>
<dbReference type="Gene3D" id="3.30.160.60">
    <property type="entry name" value="Classic Zinc Finger"/>
    <property type="match status" value="4"/>
</dbReference>
<evidence type="ECO:0000256" key="7">
    <source>
        <dbReference type="ARBA" id="ARBA00023163"/>
    </source>
</evidence>
<keyword evidence="4 9" id="KW-0863">Zinc-finger</keyword>
<evidence type="ECO:0000256" key="4">
    <source>
        <dbReference type="ARBA" id="ARBA00022771"/>
    </source>
</evidence>
<feature type="region of interest" description="Disordered" evidence="10">
    <location>
        <begin position="176"/>
        <end position="234"/>
    </location>
</feature>
<feature type="compositionally biased region" description="Polar residues" evidence="10">
    <location>
        <begin position="176"/>
        <end position="192"/>
    </location>
</feature>
<evidence type="ECO:0000256" key="10">
    <source>
        <dbReference type="SAM" id="MobiDB-lite"/>
    </source>
</evidence>
<dbReference type="PANTHER" id="PTHR19818">
    <property type="entry name" value="ZINC FINGER PROTEIN ZIC AND GLI"/>
    <property type="match status" value="1"/>
</dbReference>
<dbReference type="InterPro" id="IPR050329">
    <property type="entry name" value="GLI_C2H2-zinc-finger"/>
</dbReference>
<evidence type="ECO:0000259" key="11">
    <source>
        <dbReference type="PROSITE" id="PS50157"/>
    </source>
</evidence>
<dbReference type="GeneID" id="43600110"/>
<keyword evidence="3" id="KW-0677">Repeat</keyword>
<dbReference type="PANTHER" id="PTHR19818:SF139">
    <property type="entry name" value="PAIR-RULE PROTEIN ODD-PAIRED"/>
    <property type="match status" value="1"/>
</dbReference>
<feature type="region of interest" description="Disordered" evidence="10">
    <location>
        <begin position="394"/>
        <end position="413"/>
    </location>
</feature>
<dbReference type="Pfam" id="PF00096">
    <property type="entry name" value="zf-C2H2"/>
    <property type="match status" value="2"/>
</dbReference>
<gene>
    <name evidence="12" type="ORF">BP5553_07261</name>
</gene>
<dbReference type="GO" id="GO:0008270">
    <property type="term" value="F:zinc ion binding"/>
    <property type="evidence" value="ECO:0007669"/>
    <property type="project" value="UniProtKB-KW"/>
</dbReference>
<name>A0A370TJ12_9HELO</name>
<dbReference type="InterPro" id="IPR036236">
    <property type="entry name" value="Znf_C2H2_sf"/>
</dbReference>
<dbReference type="EMBL" id="NPIC01000006">
    <property type="protein sequence ID" value="RDL35330.1"/>
    <property type="molecule type" value="Genomic_DNA"/>
</dbReference>
<evidence type="ECO:0000256" key="6">
    <source>
        <dbReference type="ARBA" id="ARBA00023015"/>
    </source>
</evidence>
<evidence type="ECO:0000256" key="1">
    <source>
        <dbReference type="ARBA" id="ARBA00004123"/>
    </source>
</evidence>
<dbReference type="GO" id="GO:0045944">
    <property type="term" value="P:positive regulation of transcription by RNA polymerase II"/>
    <property type="evidence" value="ECO:0007669"/>
    <property type="project" value="UniProtKB-ARBA"/>
</dbReference>
<dbReference type="GO" id="GO:0000978">
    <property type="term" value="F:RNA polymerase II cis-regulatory region sequence-specific DNA binding"/>
    <property type="evidence" value="ECO:0007669"/>
    <property type="project" value="TreeGrafter"/>
</dbReference>
<dbReference type="RefSeq" id="XP_031868153.1">
    <property type="nucleotide sequence ID" value="XM_032015884.1"/>
</dbReference>